<reference evidence="3 4" key="1">
    <citation type="submission" date="2020-04" db="EMBL/GenBank/DDBJ databases">
        <title>Perkinsus olseni comparative genomics.</title>
        <authorList>
            <person name="Bogema D.R."/>
        </authorList>
    </citation>
    <scope>NUCLEOTIDE SEQUENCE [LARGE SCALE GENOMIC DNA]</scope>
    <source>
        <strain evidence="1">ATCC PRA-205</strain>
        <strain evidence="2 3">ATCC PRA-207</strain>
    </source>
</reference>
<organism evidence="1 4">
    <name type="scientific">Perkinsus olseni</name>
    <name type="common">Perkinsus atlanticus</name>
    <dbReference type="NCBI Taxonomy" id="32597"/>
    <lineage>
        <taxon>Eukaryota</taxon>
        <taxon>Sar</taxon>
        <taxon>Alveolata</taxon>
        <taxon>Perkinsozoa</taxon>
        <taxon>Perkinsea</taxon>
        <taxon>Perkinsida</taxon>
        <taxon>Perkinsidae</taxon>
        <taxon>Perkinsus</taxon>
    </lineage>
</organism>
<comment type="caution">
    <text evidence="1">The sequence shown here is derived from an EMBL/GenBank/DDBJ whole genome shotgun (WGS) entry which is preliminary data.</text>
</comment>
<evidence type="ECO:0000313" key="4">
    <source>
        <dbReference type="Proteomes" id="UP000574390"/>
    </source>
</evidence>
<protein>
    <submittedName>
        <fullName evidence="1">Uncharacterized protein</fullName>
    </submittedName>
</protein>
<keyword evidence="3" id="KW-1185">Reference proteome</keyword>
<evidence type="ECO:0000313" key="3">
    <source>
        <dbReference type="Proteomes" id="UP000553632"/>
    </source>
</evidence>
<dbReference type="EMBL" id="JABANO010004347">
    <property type="protein sequence ID" value="KAF4755327.1"/>
    <property type="molecule type" value="Genomic_DNA"/>
</dbReference>
<name>A0A7J6RGZ1_PEROL</name>
<gene>
    <name evidence="1" type="ORF">FOZ62_012459</name>
    <name evidence="2" type="ORF">FOZ63_027874</name>
</gene>
<evidence type="ECO:0000313" key="1">
    <source>
        <dbReference type="EMBL" id="KAF4719591.1"/>
    </source>
</evidence>
<proteinExistence type="predicted"/>
<accession>A0A7J6RGZ1</accession>
<evidence type="ECO:0000313" key="2">
    <source>
        <dbReference type="EMBL" id="KAF4755327.1"/>
    </source>
</evidence>
<dbReference type="EMBL" id="JABANM010022448">
    <property type="protein sequence ID" value="KAF4719591.1"/>
    <property type="molecule type" value="Genomic_DNA"/>
</dbReference>
<dbReference type="Proteomes" id="UP000574390">
    <property type="component" value="Unassembled WGS sequence"/>
</dbReference>
<sequence length="82" mass="9088">MQVVRKAKLTHIMFNTTEPIIFVGDDRGGVNCLKLSPNLRKFCVVTEEDGDVTREELEVRKMNEFLEMAVGPQHAVGAEAGA</sequence>
<dbReference type="Proteomes" id="UP000553632">
    <property type="component" value="Unassembled WGS sequence"/>
</dbReference>
<dbReference type="AlphaFoldDB" id="A0A7J6RGZ1"/>